<dbReference type="InterPro" id="IPR006900">
    <property type="entry name" value="Sec23/24_helical_dom"/>
</dbReference>
<dbReference type="AlphaFoldDB" id="A0A8J4R5C8"/>
<dbReference type="InterPro" id="IPR007123">
    <property type="entry name" value="Gelsolin-like_dom"/>
</dbReference>
<dbReference type="Proteomes" id="UP000737018">
    <property type="component" value="Unassembled WGS sequence"/>
</dbReference>
<dbReference type="Pfam" id="PF04815">
    <property type="entry name" value="Sec23_helical"/>
    <property type="match status" value="1"/>
</dbReference>
<evidence type="ECO:0008006" key="5">
    <source>
        <dbReference type="Google" id="ProtNLM"/>
    </source>
</evidence>
<dbReference type="PANTHER" id="PTHR13803">
    <property type="entry name" value="SEC24-RELATED PROTEIN"/>
    <property type="match status" value="1"/>
</dbReference>
<dbReference type="InterPro" id="IPR036180">
    <property type="entry name" value="Gelsolin-like_dom_sf"/>
</dbReference>
<dbReference type="Pfam" id="PF00626">
    <property type="entry name" value="Gelsolin"/>
    <property type="match status" value="1"/>
</dbReference>
<dbReference type="PANTHER" id="PTHR13803:SF39">
    <property type="entry name" value="SECRETORY 24AB, ISOFORM A"/>
    <property type="match status" value="1"/>
</dbReference>
<dbReference type="InterPro" id="IPR050550">
    <property type="entry name" value="SEC23_SEC24_subfamily"/>
</dbReference>
<dbReference type="GO" id="GO:0008270">
    <property type="term" value="F:zinc ion binding"/>
    <property type="evidence" value="ECO:0007669"/>
    <property type="project" value="TreeGrafter"/>
</dbReference>
<dbReference type="GO" id="GO:0030127">
    <property type="term" value="C:COPII vesicle coat"/>
    <property type="evidence" value="ECO:0007669"/>
    <property type="project" value="InterPro"/>
</dbReference>
<sequence>MWGRRIRVHTAAELVVADLGEKYCQVDVGAVVSVFSRLGTVKQQLRKHCPVNWKMHETQIIFPESLKFLPLYGLALCRSTPLRGGYADAPLDECCSAGYTMMTLPVKKMLKVLYPSLIRLDEYLLKASAQVNDFKNLEKRLPLAAENLDSRGLYLYDDGFRFNIWFGRALSPDVAMKFFGADFAAELSKVTLSERDNEMSRKLVRILENLEKVTLHIIMCHLIEFYKYTCKFSKIHRALTCLFCASSVH</sequence>
<proteinExistence type="predicted"/>
<feature type="domain" description="Gelsolin-like" evidence="1">
    <location>
        <begin position="137"/>
        <end position="192"/>
    </location>
</feature>
<keyword evidence="4" id="KW-1185">Reference proteome</keyword>
<gene>
    <name evidence="3" type="ORF">CMV_015365</name>
</gene>
<dbReference type="Gene3D" id="1.20.120.730">
    <property type="entry name" value="Sec23/Sec24 helical domain"/>
    <property type="match status" value="1"/>
</dbReference>
<dbReference type="SUPFAM" id="SSF82754">
    <property type="entry name" value="C-terminal, gelsolin-like domain of Sec23/24"/>
    <property type="match status" value="1"/>
</dbReference>
<evidence type="ECO:0000259" key="1">
    <source>
        <dbReference type="Pfam" id="PF00626"/>
    </source>
</evidence>
<dbReference type="OrthoDB" id="49016at2759"/>
<accession>A0A8J4R5C8</accession>
<evidence type="ECO:0000259" key="2">
    <source>
        <dbReference type="Pfam" id="PF04815"/>
    </source>
</evidence>
<dbReference type="EMBL" id="JRKL02002230">
    <property type="protein sequence ID" value="KAF3959859.1"/>
    <property type="molecule type" value="Genomic_DNA"/>
</dbReference>
<name>A0A8J4R5C8_9ROSI</name>
<dbReference type="SUPFAM" id="SSF81811">
    <property type="entry name" value="Helical domain of Sec23/24"/>
    <property type="match status" value="1"/>
</dbReference>
<dbReference type="GO" id="GO:0090110">
    <property type="term" value="P:COPII-coated vesicle cargo loading"/>
    <property type="evidence" value="ECO:0007669"/>
    <property type="project" value="TreeGrafter"/>
</dbReference>
<protein>
    <recommendedName>
        <fullName evidence="5">Gelsolin-like domain-containing protein</fullName>
    </recommendedName>
</protein>
<reference evidence="3" key="1">
    <citation type="submission" date="2020-03" db="EMBL/GenBank/DDBJ databases">
        <title>Castanea mollissima Vanexum genome sequencing.</title>
        <authorList>
            <person name="Staton M."/>
        </authorList>
    </citation>
    <scope>NUCLEOTIDE SEQUENCE</scope>
    <source>
        <tissue evidence="3">Leaf</tissue>
    </source>
</reference>
<comment type="caution">
    <text evidence="3">The sequence shown here is derived from an EMBL/GenBank/DDBJ whole genome shotgun (WGS) entry which is preliminary data.</text>
</comment>
<dbReference type="GO" id="GO:0006886">
    <property type="term" value="P:intracellular protein transport"/>
    <property type="evidence" value="ECO:0007669"/>
    <property type="project" value="InterPro"/>
</dbReference>
<dbReference type="InterPro" id="IPR036175">
    <property type="entry name" value="Sec23/24_helical_dom_sf"/>
</dbReference>
<dbReference type="GO" id="GO:0000149">
    <property type="term" value="F:SNARE binding"/>
    <property type="evidence" value="ECO:0007669"/>
    <property type="project" value="TreeGrafter"/>
</dbReference>
<evidence type="ECO:0000313" key="3">
    <source>
        <dbReference type="EMBL" id="KAF3959859.1"/>
    </source>
</evidence>
<evidence type="ECO:0000313" key="4">
    <source>
        <dbReference type="Proteomes" id="UP000737018"/>
    </source>
</evidence>
<organism evidence="3 4">
    <name type="scientific">Castanea mollissima</name>
    <name type="common">Chinese chestnut</name>
    <dbReference type="NCBI Taxonomy" id="60419"/>
    <lineage>
        <taxon>Eukaryota</taxon>
        <taxon>Viridiplantae</taxon>
        <taxon>Streptophyta</taxon>
        <taxon>Embryophyta</taxon>
        <taxon>Tracheophyta</taxon>
        <taxon>Spermatophyta</taxon>
        <taxon>Magnoliopsida</taxon>
        <taxon>eudicotyledons</taxon>
        <taxon>Gunneridae</taxon>
        <taxon>Pentapetalae</taxon>
        <taxon>rosids</taxon>
        <taxon>fabids</taxon>
        <taxon>Fagales</taxon>
        <taxon>Fagaceae</taxon>
        <taxon>Castanea</taxon>
    </lineage>
</organism>
<dbReference type="GO" id="GO:0070971">
    <property type="term" value="C:endoplasmic reticulum exit site"/>
    <property type="evidence" value="ECO:0007669"/>
    <property type="project" value="TreeGrafter"/>
</dbReference>
<feature type="domain" description="Sec23/Sec24 helical" evidence="2">
    <location>
        <begin position="37"/>
        <end position="110"/>
    </location>
</feature>